<evidence type="ECO:0000313" key="6">
    <source>
        <dbReference type="EMBL" id="PON60770.1"/>
    </source>
</evidence>
<dbReference type="AlphaFoldDB" id="A0A2P5CIA0"/>
<evidence type="ECO:0000256" key="2">
    <source>
        <dbReference type="ARBA" id="ARBA00023033"/>
    </source>
</evidence>
<feature type="chain" id="PRO_5015109835" evidence="4">
    <location>
        <begin position="24"/>
        <end position="190"/>
    </location>
</feature>
<evidence type="ECO:0000256" key="1">
    <source>
        <dbReference type="ARBA" id="ARBA00023002"/>
    </source>
</evidence>
<dbReference type="STRING" id="3476.A0A2P5CIA0"/>
<dbReference type="InterPro" id="IPR002938">
    <property type="entry name" value="FAD-bd"/>
</dbReference>
<evidence type="ECO:0000259" key="5">
    <source>
        <dbReference type="Pfam" id="PF01494"/>
    </source>
</evidence>
<keyword evidence="4" id="KW-0732">Signal</keyword>
<dbReference type="OrthoDB" id="655030at2759"/>
<dbReference type="Gene3D" id="3.50.50.60">
    <property type="entry name" value="FAD/NAD(P)-binding domain"/>
    <property type="match status" value="1"/>
</dbReference>
<organism evidence="6 7">
    <name type="scientific">Parasponia andersonii</name>
    <name type="common">Sponia andersonii</name>
    <dbReference type="NCBI Taxonomy" id="3476"/>
    <lineage>
        <taxon>Eukaryota</taxon>
        <taxon>Viridiplantae</taxon>
        <taxon>Streptophyta</taxon>
        <taxon>Embryophyta</taxon>
        <taxon>Tracheophyta</taxon>
        <taxon>Spermatophyta</taxon>
        <taxon>Magnoliopsida</taxon>
        <taxon>eudicotyledons</taxon>
        <taxon>Gunneridae</taxon>
        <taxon>Pentapetalae</taxon>
        <taxon>rosids</taxon>
        <taxon>fabids</taxon>
        <taxon>Rosales</taxon>
        <taxon>Cannabaceae</taxon>
        <taxon>Parasponia</taxon>
    </lineage>
</organism>
<accession>A0A2P5CIA0</accession>
<proteinExistence type="inferred from homology"/>
<keyword evidence="1" id="KW-0560">Oxidoreductase</keyword>
<dbReference type="Proteomes" id="UP000237105">
    <property type="component" value="Unassembled WGS sequence"/>
</dbReference>
<sequence length="190" mass="20468">MVAFNKVWCFILTLLCVLFRAYITNLESGAVQEVPIARTHGNRATGPRAVHRKALLEALADELPTNSIRFSSKLTAIKTETHGSSLITVIHIEDGSVIKGKFLIGCDGVHSVVASSLGLAALVHSGRSAVRGLVVFPQGHCLKDEMYKFIGTGGWAGLVPVTDKEIYWFFTCASPAEGKTLKHAFSIVSS</sequence>
<comment type="caution">
    <text evidence="6">The sequence shown here is derived from an EMBL/GenBank/DDBJ whole genome shotgun (WGS) entry which is preliminary data.</text>
</comment>
<dbReference type="PANTHER" id="PTHR45934:SF1">
    <property type="entry name" value="OS04G0423100 PROTEIN"/>
    <property type="match status" value="1"/>
</dbReference>
<feature type="signal peptide" evidence="4">
    <location>
        <begin position="1"/>
        <end position="23"/>
    </location>
</feature>
<gene>
    <name evidence="6" type="ORF">PanWU01x14_150670</name>
</gene>
<dbReference type="PANTHER" id="PTHR45934">
    <property type="entry name" value="FAD/NAD(P)-BINDING OXIDOREDUCTASE FAMILY PROTEIN"/>
    <property type="match status" value="1"/>
</dbReference>
<evidence type="ECO:0000256" key="3">
    <source>
        <dbReference type="ARBA" id="ARBA00024018"/>
    </source>
</evidence>
<keyword evidence="2" id="KW-0503">Monooxygenase</keyword>
<protein>
    <submittedName>
        <fullName evidence="6">FAD/NAD(P)-binding domain containing protein</fullName>
    </submittedName>
</protein>
<evidence type="ECO:0000256" key="4">
    <source>
        <dbReference type="SAM" id="SignalP"/>
    </source>
</evidence>
<name>A0A2P5CIA0_PARAD</name>
<dbReference type="SUPFAM" id="SSF51905">
    <property type="entry name" value="FAD/NAD(P)-binding domain"/>
    <property type="match status" value="1"/>
</dbReference>
<reference evidence="7" key="1">
    <citation type="submission" date="2016-06" db="EMBL/GenBank/DDBJ databases">
        <title>Parallel loss of symbiosis genes in relatives of nitrogen-fixing non-legume Parasponia.</title>
        <authorList>
            <person name="Van Velzen R."/>
            <person name="Holmer R."/>
            <person name="Bu F."/>
            <person name="Rutten L."/>
            <person name="Van Zeijl A."/>
            <person name="Liu W."/>
            <person name="Santuari L."/>
            <person name="Cao Q."/>
            <person name="Sharma T."/>
            <person name="Shen D."/>
            <person name="Roswanjaya Y."/>
            <person name="Wardhani T."/>
            <person name="Kalhor M.S."/>
            <person name="Jansen J."/>
            <person name="Van den Hoogen J."/>
            <person name="Gungor B."/>
            <person name="Hartog M."/>
            <person name="Hontelez J."/>
            <person name="Verver J."/>
            <person name="Yang W.-C."/>
            <person name="Schijlen E."/>
            <person name="Repin R."/>
            <person name="Schilthuizen M."/>
            <person name="Schranz E."/>
            <person name="Heidstra R."/>
            <person name="Miyata K."/>
            <person name="Fedorova E."/>
            <person name="Kohlen W."/>
            <person name="Bisseling T."/>
            <person name="Smit S."/>
            <person name="Geurts R."/>
        </authorList>
    </citation>
    <scope>NUCLEOTIDE SEQUENCE [LARGE SCALE GENOMIC DNA]</scope>
    <source>
        <strain evidence="7">cv. WU1-14</strain>
    </source>
</reference>
<keyword evidence="7" id="KW-1185">Reference proteome</keyword>
<feature type="domain" description="FAD-binding" evidence="5">
    <location>
        <begin position="54"/>
        <end position="127"/>
    </location>
</feature>
<dbReference type="GO" id="GO:0004497">
    <property type="term" value="F:monooxygenase activity"/>
    <property type="evidence" value="ECO:0007669"/>
    <property type="project" value="UniProtKB-KW"/>
</dbReference>
<evidence type="ECO:0000313" key="7">
    <source>
        <dbReference type="Proteomes" id="UP000237105"/>
    </source>
</evidence>
<dbReference type="InterPro" id="IPR036188">
    <property type="entry name" value="FAD/NAD-bd_sf"/>
</dbReference>
<dbReference type="Pfam" id="PF01494">
    <property type="entry name" value="FAD_binding_3"/>
    <property type="match status" value="1"/>
</dbReference>
<comment type="similarity">
    <text evidence="3">Belongs to the 3-hydroxybenzoate 6-hydroxylase family.</text>
</comment>
<dbReference type="EMBL" id="JXTB01000127">
    <property type="protein sequence ID" value="PON60770.1"/>
    <property type="molecule type" value="Genomic_DNA"/>
</dbReference>
<dbReference type="GO" id="GO:0071949">
    <property type="term" value="F:FAD binding"/>
    <property type="evidence" value="ECO:0007669"/>
    <property type="project" value="InterPro"/>
</dbReference>
<feature type="non-terminal residue" evidence="6">
    <location>
        <position position="190"/>
    </location>
</feature>
<dbReference type="InterPro" id="IPR044560">
    <property type="entry name" value="MOase"/>
</dbReference>